<accession>A0A2S4PTD9</accession>
<dbReference type="OrthoDB" id="1723750at2759"/>
<comment type="caution">
    <text evidence="10">The sequence shown here is derived from an EMBL/GenBank/DDBJ whole genome shotgun (WGS) entry which is preliminary data.</text>
</comment>
<evidence type="ECO:0000256" key="1">
    <source>
        <dbReference type="ARBA" id="ARBA00004123"/>
    </source>
</evidence>
<evidence type="ECO:0000256" key="9">
    <source>
        <dbReference type="ARBA" id="ARBA00038126"/>
    </source>
</evidence>
<dbReference type="GO" id="GO:0018064">
    <property type="term" value="F:protein-L-histidine N-tele-methyltransferase activity"/>
    <property type="evidence" value="ECO:0007669"/>
    <property type="project" value="UniProtKB-EC"/>
</dbReference>
<evidence type="ECO:0000256" key="2">
    <source>
        <dbReference type="ARBA" id="ARBA00004496"/>
    </source>
</evidence>
<dbReference type="AlphaFoldDB" id="A0A2S4PTD9"/>
<keyword evidence="4" id="KW-0963">Cytoplasm</keyword>
<evidence type="ECO:0000313" key="11">
    <source>
        <dbReference type="Proteomes" id="UP000237438"/>
    </source>
</evidence>
<evidence type="ECO:0000256" key="6">
    <source>
        <dbReference type="ARBA" id="ARBA00022679"/>
    </source>
</evidence>
<keyword evidence="7" id="KW-0949">S-adenosyl-L-methionine</keyword>
<keyword evidence="6" id="KW-0808">Transferase</keyword>
<evidence type="ECO:0000256" key="7">
    <source>
        <dbReference type="ARBA" id="ARBA00022691"/>
    </source>
</evidence>
<comment type="similarity">
    <text evidence="9">Belongs to the methyltransferase superfamily. METTL18 family.</text>
</comment>
<evidence type="ECO:0000256" key="3">
    <source>
        <dbReference type="ARBA" id="ARBA00012533"/>
    </source>
</evidence>
<sequence length="357" mass="39813">MSGFTFSFSGEDIDESLCKENVCSPSSLSPQKVAPERIRRMTTSAFPIAGQDILKPKVHFLSDMLCNLPSRIAYKRLTIDCNNGSQVKVPRRELWDIRGQLMAEDDDEDLNNLDQCDIKTGIYEGGFKSWESSSDLVKVLFRANLKESSCSRSVLELGCGTAFPSIFEFQRQIQQNLILPSVGDLDIGLADYNPTVLQLVTLPNLILSWAQECRQILEDEGELEIDENLVEDFKCSIKSCKVNFSFFSGGWSPEFVHVVSENMNLNAFYFVIVGAETIYSPFALKSFTEMIVSLLRSSTGSHKSALVAAKTFYFGVGGTMADFCEQIRIHKGTVQLIHQENVGVTRAVVEVQLPPIN</sequence>
<dbReference type="Proteomes" id="UP000237438">
    <property type="component" value="Unassembled WGS sequence"/>
</dbReference>
<evidence type="ECO:0000256" key="8">
    <source>
        <dbReference type="ARBA" id="ARBA00023242"/>
    </source>
</evidence>
<reference evidence="10 11" key="1">
    <citation type="submission" date="2017-10" db="EMBL/GenBank/DDBJ databases">
        <title>Development of genomic resources for the powdery mildew, Erysiphe pulchra.</title>
        <authorList>
            <person name="Wadl P.A."/>
            <person name="Mack B.M."/>
            <person name="Moore G."/>
            <person name="Beltz S.B."/>
        </authorList>
    </citation>
    <scope>NUCLEOTIDE SEQUENCE [LARGE SCALE GENOMIC DNA]</scope>
    <source>
        <strain evidence="10">Cflorida</strain>
    </source>
</reference>
<dbReference type="GO" id="GO:0005634">
    <property type="term" value="C:nucleus"/>
    <property type="evidence" value="ECO:0007669"/>
    <property type="project" value="UniProtKB-SubCell"/>
</dbReference>
<name>A0A2S4PTD9_9PEZI</name>
<proteinExistence type="inferred from homology"/>
<keyword evidence="11" id="KW-1185">Reference proteome</keyword>
<dbReference type="STRING" id="225359.A0A2S4PTD9"/>
<dbReference type="EMBL" id="PEDP01000649">
    <property type="protein sequence ID" value="POS85308.1"/>
    <property type="molecule type" value="Genomic_DNA"/>
</dbReference>
<dbReference type="InterPro" id="IPR019410">
    <property type="entry name" value="Methyltransf_16"/>
</dbReference>
<dbReference type="EC" id="2.1.1.85" evidence="3"/>
<dbReference type="PANTHER" id="PTHR14614">
    <property type="entry name" value="HEPATOCELLULAR CARCINOMA-ASSOCIATED ANTIGEN"/>
    <property type="match status" value="1"/>
</dbReference>
<evidence type="ECO:0000256" key="4">
    <source>
        <dbReference type="ARBA" id="ARBA00022490"/>
    </source>
</evidence>
<dbReference type="PANTHER" id="PTHR14614:SF39">
    <property type="entry name" value="HISTIDINE PROTEIN METHYLTRANSFERASE 1 HOMOLOG"/>
    <property type="match status" value="1"/>
</dbReference>
<dbReference type="GO" id="GO:0005737">
    <property type="term" value="C:cytoplasm"/>
    <property type="evidence" value="ECO:0007669"/>
    <property type="project" value="UniProtKB-SubCell"/>
</dbReference>
<comment type="subcellular location">
    <subcellularLocation>
        <location evidence="2">Cytoplasm</location>
    </subcellularLocation>
    <subcellularLocation>
        <location evidence="1">Nucleus</location>
    </subcellularLocation>
</comment>
<keyword evidence="5" id="KW-0489">Methyltransferase</keyword>
<organism evidence="10 11">
    <name type="scientific">Erysiphe pulchra</name>
    <dbReference type="NCBI Taxonomy" id="225359"/>
    <lineage>
        <taxon>Eukaryota</taxon>
        <taxon>Fungi</taxon>
        <taxon>Dikarya</taxon>
        <taxon>Ascomycota</taxon>
        <taxon>Pezizomycotina</taxon>
        <taxon>Leotiomycetes</taxon>
        <taxon>Erysiphales</taxon>
        <taxon>Erysiphaceae</taxon>
        <taxon>Erysiphe</taxon>
    </lineage>
</organism>
<evidence type="ECO:0000313" key="10">
    <source>
        <dbReference type="EMBL" id="POS85308.1"/>
    </source>
</evidence>
<keyword evidence="8" id="KW-0539">Nucleus</keyword>
<gene>
    <name evidence="10" type="ORF">EPUL_001483</name>
</gene>
<dbReference type="InterPro" id="IPR029063">
    <property type="entry name" value="SAM-dependent_MTases_sf"/>
</dbReference>
<dbReference type="GO" id="GO:0032259">
    <property type="term" value="P:methylation"/>
    <property type="evidence" value="ECO:0007669"/>
    <property type="project" value="UniProtKB-KW"/>
</dbReference>
<dbReference type="Gene3D" id="3.40.50.150">
    <property type="entry name" value="Vaccinia Virus protein VP39"/>
    <property type="match status" value="1"/>
</dbReference>
<evidence type="ECO:0000256" key="5">
    <source>
        <dbReference type="ARBA" id="ARBA00022603"/>
    </source>
</evidence>
<protein>
    <recommendedName>
        <fullName evidence="3">protein-histidine N-methyltransferase</fullName>
        <ecNumber evidence="3">2.1.1.85</ecNumber>
    </recommendedName>
</protein>